<comment type="caution">
    <text evidence="1">The sequence shown here is derived from an EMBL/GenBank/DDBJ whole genome shotgun (WGS) entry which is preliminary data.</text>
</comment>
<evidence type="ECO:0008006" key="3">
    <source>
        <dbReference type="Google" id="ProtNLM"/>
    </source>
</evidence>
<organism evidence="1 2">
    <name type="scientific">Streptomyces ehimensis</name>
    <dbReference type="NCBI Taxonomy" id="68195"/>
    <lineage>
        <taxon>Bacteria</taxon>
        <taxon>Bacillati</taxon>
        <taxon>Actinomycetota</taxon>
        <taxon>Actinomycetes</taxon>
        <taxon>Kitasatosporales</taxon>
        <taxon>Streptomycetaceae</taxon>
        <taxon>Streptomyces</taxon>
    </lineage>
</organism>
<keyword evidence="2" id="KW-1185">Reference proteome</keyword>
<dbReference type="RefSeq" id="WP_417922296.1">
    <property type="nucleotide sequence ID" value="NZ_JBHSFS010000002.1"/>
</dbReference>
<accession>A0ABV9BCA2</accession>
<proteinExistence type="predicted"/>
<dbReference type="EMBL" id="JBHSFS010000002">
    <property type="protein sequence ID" value="MFC4512216.1"/>
    <property type="molecule type" value="Genomic_DNA"/>
</dbReference>
<dbReference type="Proteomes" id="UP001595990">
    <property type="component" value="Unassembled WGS sequence"/>
</dbReference>
<evidence type="ECO:0000313" key="1">
    <source>
        <dbReference type="EMBL" id="MFC4512216.1"/>
    </source>
</evidence>
<name>A0ABV9BCA2_9ACTN</name>
<evidence type="ECO:0000313" key="2">
    <source>
        <dbReference type="Proteomes" id="UP001595990"/>
    </source>
</evidence>
<sequence length="143" mass="14712">MIDRAPVTEAVRAMLSEAVGKPCGVGALPTVGRTPAPLPYLVLYPLGGDVGGAPLGDRSEDAHLVYQVTVVAGRTDQAEWVADRARRALLDRAAAGGWANPLLVPGGRVWGRALLADDGADPSSAGEGVVTYALRVRLSVGST</sequence>
<protein>
    <recommendedName>
        <fullName evidence="3">DUF3168 domain-containing protein</fullName>
    </recommendedName>
</protein>
<gene>
    <name evidence="1" type="ORF">ACFPEN_04625</name>
</gene>
<reference evidence="2" key="1">
    <citation type="journal article" date="2019" name="Int. J. Syst. Evol. Microbiol.">
        <title>The Global Catalogue of Microorganisms (GCM) 10K type strain sequencing project: providing services to taxonomists for standard genome sequencing and annotation.</title>
        <authorList>
            <consortium name="The Broad Institute Genomics Platform"/>
            <consortium name="The Broad Institute Genome Sequencing Center for Infectious Disease"/>
            <person name="Wu L."/>
            <person name="Ma J."/>
        </authorList>
    </citation>
    <scope>NUCLEOTIDE SEQUENCE [LARGE SCALE GENOMIC DNA]</scope>
    <source>
        <strain evidence="2">CECT 8064</strain>
    </source>
</reference>